<reference evidence="2" key="1">
    <citation type="journal article" date="2022" name="Mol. Ecol. Resour.">
        <title>The genomes of chicory, endive, great burdock and yacon provide insights into Asteraceae palaeo-polyploidization history and plant inulin production.</title>
        <authorList>
            <person name="Fan W."/>
            <person name="Wang S."/>
            <person name="Wang H."/>
            <person name="Wang A."/>
            <person name="Jiang F."/>
            <person name="Liu H."/>
            <person name="Zhao H."/>
            <person name="Xu D."/>
            <person name="Zhang Y."/>
        </authorList>
    </citation>
    <scope>NUCLEOTIDE SEQUENCE [LARGE SCALE GENOMIC DNA]</scope>
    <source>
        <strain evidence="2">cv. Punajuju</strain>
    </source>
</reference>
<dbReference type="Proteomes" id="UP001055811">
    <property type="component" value="Linkage Group LG03"/>
</dbReference>
<organism evidence="1 2">
    <name type="scientific">Cichorium intybus</name>
    <name type="common">Chicory</name>
    <dbReference type="NCBI Taxonomy" id="13427"/>
    <lineage>
        <taxon>Eukaryota</taxon>
        <taxon>Viridiplantae</taxon>
        <taxon>Streptophyta</taxon>
        <taxon>Embryophyta</taxon>
        <taxon>Tracheophyta</taxon>
        <taxon>Spermatophyta</taxon>
        <taxon>Magnoliopsida</taxon>
        <taxon>eudicotyledons</taxon>
        <taxon>Gunneridae</taxon>
        <taxon>Pentapetalae</taxon>
        <taxon>asterids</taxon>
        <taxon>campanulids</taxon>
        <taxon>Asterales</taxon>
        <taxon>Asteraceae</taxon>
        <taxon>Cichorioideae</taxon>
        <taxon>Cichorieae</taxon>
        <taxon>Cichoriinae</taxon>
        <taxon>Cichorium</taxon>
    </lineage>
</organism>
<keyword evidence="2" id="KW-1185">Reference proteome</keyword>
<protein>
    <submittedName>
        <fullName evidence="1">Uncharacterized protein</fullName>
    </submittedName>
</protein>
<evidence type="ECO:0000313" key="2">
    <source>
        <dbReference type="Proteomes" id="UP001055811"/>
    </source>
</evidence>
<dbReference type="EMBL" id="CM042011">
    <property type="protein sequence ID" value="KAI3765899.1"/>
    <property type="molecule type" value="Genomic_DNA"/>
</dbReference>
<gene>
    <name evidence="1" type="ORF">L2E82_15945</name>
</gene>
<reference evidence="1 2" key="2">
    <citation type="journal article" date="2022" name="Mol. Ecol. Resour.">
        <title>The genomes of chicory, endive, great burdock and yacon provide insights into Asteraceae paleo-polyploidization history and plant inulin production.</title>
        <authorList>
            <person name="Fan W."/>
            <person name="Wang S."/>
            <person name="Wang H."/>
            <person name="Wang A."/>
            <person name="Jiang F."/>
            <person name="Liu H."/>
            <person name="Zhao H."/>
            <person name="Xu D."/>
            <person name="Zhang Y."/>
        </authorList>
    </citation>
    <scope>NUCLEOTIDE SEQUENCE [LARGE SCALE GENOMIC DNA]</scope>
    <source>
        <strain evidence="2">cv. Punajuju</strain>
        <tissue evidence="1">Leaves</tissue>
    </source>
</reference>
<accession>A0ACB9F3T0</accession>
<sequence length="74" mass="9073">MVLRWAKICSEQVFYTDDANQREKMEADLKKEIKKLQRYRVQIKTWMQSNEIKYNEPYQLALIDACKLIEREMK</sequence>
<comment type="caution">
    <text evidence="1">The sequence shown here is derived from an EMBL/GenBank/DDBJ whole genome shotgun (WGS) entry which is preliminary data.</text>
</comment>
<proteinExistence type="predicted"/>
<evidence type="ECO:0000313" key="1">
    <source>
        <dbReference type="EMBL" id="KAI3765899.1"/>
    </source>
</evidence>
<name>A0ACB9F3T0_CICIN</name>